<reference evidence="2" key="1">
    <citation type="journal article" date="2014" name="Int. J. Syst. Evol. Microbiol.">
        <title>Complete genome sequence of Corynebacterium casei LMG S-19264T (=DSM 44701T), isolated from a smear-ripened cheese.</title>
        <authorList>
            <consortium name="US DOE Joint Genome Institute (JGI-PGF)"/>
            <person name="Walter F."/>
            <person name="Albersmeier A."/>
            <person name="Kalinowski J."/>
            <person name="Ruckert C."/>
        </authorList>
    </citation>
    <scope>NUCLEOTIDE SEQUENCE</scope>
    <source>
        <strain evidence="2">JCM 4988</strain>
    </source>
</reference>
<dbReference type="EMBL" id="BMWG01000002">
    <property type="protein sequence ID" value="GGZ20860.1"/>
    <property type="molecule type" value="Genomic_DNA"/>
</dbReference>
<accession>A0A918PS43</accession>
<sequence>MNKLDLSGLSVLPSQVWGGIRLVPLVRGTPVEGLRLRREVYGSEYAEVETRPGQRYVSYVPHGFVADWSAEGLADGSADRRAKGGGAESAVYGTRLGGAAPPCVPLRAHHRLAKRLRARGAAERRLRFLPQHLALEGYLSLHFGGPSTAWDEWSAEALRQGLPPRAEAAYGGWRVPGLDEALRVFEIHPGQCGVLLYAADSLAAAFVVPHPEDYRALHATLIEDLYGEVIHQYAFFGGPVPEFTVRLGDGRGVRTLDGLRAAARAAEREWAEGHDALMAARLLDPSYLFERVYAMEGFTLWRFLPSFRRGEREQHIGEVITDHRGRTAYLKTFRLSDAQIRRGYLLSVLSAHDWDLDRASATLGDGRAELVRRIRDAGFEALVREGAERAPRRGGGGGGG</sequence>
<dbReference type="AlphaFoldDB" id="A0A918PS43"/>
<comment type="caution">
    <text evidence="2">The sequence shown here is derived from an EMBL/GenBank/DDBJ whole genome shotgun (WGS) entry which is preliminary data.</text>
</comment>
<dbReference type="Pfam" id="PF22549">
    <property type="entry name" value="ARPP-2"/>
    <property type="match status" value="1"/>
</dbReference>
<evidence type="ECO:0000259" key="1">
    <source>
        <dbReference type="Pfam" id="PF22549"/>
    </source>
</evidence>
<dbReference type="InterPro" id="IPR054346">
    <property type="entry name" value="ARPP-2"/>
</dbReference>
<dbReference type="RefSeq" id="WP_190121821.1">
    <property type="nucleotide sequence ID" value="NZ_BMWG01000002.1"/>
</dbReference>
<protein>
    <recommendedName>
        <fullName evidence="1">ARG and Rhodanese-Phosphatase-superfamily-associated domain-containing protein</fullName>
    </recommendedName>
</protein>
<proteinExistence type="predicted"/>
<evidence type="ECO:0000313" key="2">
    <source>
        <dbReference type="EMBL" id="GGZ20860.1"/>
    </source>
</evidence>
<feature type="domain" description="ARG and Rhodanese-Phosphatase-superfamily-associated" evidence="1">
    <location>
        <begin position="4"/>
        <end position="295"/>
    </location>
</feature>
<evidence type="ECO:0000313" key="3">
    <source>
        <dbReference type="Proteomes" id="UP000630936"/>
    </source>
</evidence>
<reference evidence="2" key="2">
    <citation type="submission" date="2020-09" db="EMBL/GenBank/DDBJ databases">
        <authorList>
            <person name="Sun Q."/>
            <person name="Ohkuma M."/>
        </authorList>
    </citation>
    <scope>NUCLEOTIDE SEQUENCE</scope>
    <source>
        <strain evidence="2">JCM 4988</strain>
    </source>
</reference>
<dbReference type="Proteomes" id="UP000630936">
    <property type="component" value="Unassembled WGS sequence"/>
</dbReference>
<keyword evidence="3" id="KW-1185">Reference proteome</keyword>
<name>A0A918PS43_9ACTN</name>
<gene>
    <name evidence="2" type="ORF">GCM10010387_12300</name>
</gene>
<organism evidence="2 3">
    <name type="scientific">Streptomyces inusitatus</name>
    <dbReference type="NCBI Taxonomy" id="68221"/>
    <lineage>
        <taxon>Bacteria</taxon>
        <taxon>Bacillati</taxon>
        <taxon>Actinomycetota</taxon>
        <taxon>Actinomycetes</taxon>
        <taxon>Kitasatosporales</taxon>
        <taxon>Streptomycetaceae</taxon>
        <taxon>Streptomyces</taxon>
    </lineage>
</organism>